<evidence type="ECO:0000256" key="3">
    <source>
        <dbReference type="ARBA" id="ARBA00023125"/>
    </source>
</evidence>
<dbReference type="Gene3D" id="1.10.10.10">
    <property type="entry name" value="Winged helix-like DNA-binding domain superfamily/Winged helix DNA-binding domain"/>
    <property type="match status" value="1"/>
</dbReference>
<dbReference type="InterPro" id="IPR036388">
    <property type="entry name" value="WH-like_DNA-bd_sf"/>
</dbReference>
<keyword evidence="3 6" id="KW-0238">DNA-binding</keyword>
<dbReference type="Proteomes" id="UP000823786">
    <property type="component" value="Unassembled WGS sequence"/>
</dbReference>
<keyword evidence="7" id="KW-1185">Reference proteome</keyword>
<keyword evidence="4" id="KW-0804">Transcription</keyword>
<feature type="domain" description="Sugar-binding" evidence="5">
    <location>
        <begin position="71"/>
        <end position="323"/>
    </location>
</feature>
<dbReference type="InterPro" id="IPR007324">
    <property type="entry name" value="Sugar-bd_dom_put"/>
</dbReference>
<dbReference type="Gene3D" id="3.40.50.1360">
    <property type="match status" value="1"/>
</dbReference>
<gene>
    <name evidence="6" type="ORF">J2Z75_003548</name>
</gene>
<evidence type="ECO:0000313" key="6">
    <source>
        <dbReference type="EMBL" id="MBP1860027.1"/>
    </source>
</evidence>
<evidence type="ECO:0000256" key="4">
    <source>
        <dbReference type="ARBA" id="ARBA00023163"/>
    </source>
</evidence>
<evidence type="ECO:0000259" key="5">
    <source>
        <dbReference type="Pfam" id="PF04198"/>
    </source>
</evidence>
<dbReference type="EMBL" id="JAGGJV010000006">
    <property type="protein sequence ID" value="MBP1860027.1"/>
    <property type="molecule type" value="Genomic_DNA"/>
</dbReference>
<dbReference type="RefSeq" id="WP_209854032.1">
    <property type="nucleotide sequence ID" value="NZ_JAGGJV010000006.1"/>
</dbReference>
<evidence type="ECO:0000313" key="7">
    <source>
        <dbReference type="Proteomes" id="UP000823786"/>
    </source>
</evidence>
<evidence type="ECO:0000256" key="2">
    <source>
        <dbReference type="ARBA" id="ARBA00023015"/>
    </source>
</evidence>
<keyword evidence="2" id="KW-0805">Transcription regulation</keyword>
<dbReference type="PANTHER" id="PTHR34294">
    <property type="entry name" value="TRANSCRIPTIONAL REGULATOR-RELATED"/>
    <property type="match status" value="1"/>
</dbReference>
<comment type="caution">
    <text evidence="6">The sequence shown here is derived from an EMBL/GenBank/DDBJ whole genome shotgun (WGS) entry which is preliminary data.</text>
</comment>
<dbReference type="SUPFAM" id="SSF100950">
    <property type="entry name" value="NagB/RpiA/CoA transferase-like"/>
    <property type="match status" value="1"/>
</dbReference>
<dbReference type="Pfam" id="PF04198">
    <property type="entry name" value="Sugar-bind"/>
    <property type="match status" value="1"/>
</dbReference>
<evidence type="ECO:0000256" key="1">
    <source>
        <dbReference type="ARBA" id="ARBA00010466"/>
    </source>
</evidence>
<dbReference type="InterPro" id="IPR051054">
    <property type="entry name" value="SorC_transcr_regulators"/>
</dbReference>
<comment type="similarity">
    <text evidence="1">Belongs to the SorC transcriptional regulatory family.</text>
</comment>
<dbReference type="PANTHER" id="PTHR34294:SF1">
    <property type="entry name" value="TRANSCRIPTIONAL REGULATOR LSRR"/>
    <property type="match status" value="1"/>
</dbReference>
<name>A0ABS4EQ03_9HYPH</name>
<protein>
    <submittedName>
        <fullName evidence="6">DNA-binding transcriptional regulator LsrR (DeoR family)</fullName>
    </submittedName>
</protein>
<accession>A0ABS4EQ03</accession>
<reference evidence="6 7" key="1">
    <citation type="submission" date="2021-03" db="EMBL/GenBank/DDBJ databases">
        <title>Genomic Encyclopedia of Type Strains, Phase IV (KMG-IV): sequencing the most valuable type-strain genomes for metagenomic binning, comparative biology and taxonomic classification.</title>
        <authorList>
            <person name="Goeker M."/>
        </authorList>
    </citation>
    <scope>NUCLEOTIDE SEQUENCE [LARGE SCALE GENOMIC DNA]</scope>
    <source>
        <strain evidence="6 7">DSM 26427</strain>
    </source>
</reference>
<dbReference type="InterPro" id="IPR037171">
    <property type="entry name" value="NagB/RpiA_transferase-like"/>
</dbReference>
<sequence>MSSDNETSGRDNGSRYADSELKARAAWHYYVEGLTQERISEELGIGRIKVHRILSAAREEGIVQFRIRDSVVECVVLEQKLKERFGLKDAVVTPAPAESRNAPMMIGHAAATYLADHINPDDVVALGWGRTLKFAIDQLPRRSLSRTTVVSLLGGLTRAQPMNPTECAWELAEKIGAECYLLPVPAYADRPDQQAMFMSQRSVQDSIFRAKRANIAVISVGSLSPESPIANYGFIKASELEELEAAGAVGDLLCQFLDADGRVIDHDVNRRACAFPVQELRDVPNVILVSGGREKAASILAVLRGVTVSALITDEEAAKALLAS</sequence>
<dbReference type="GO" id="GO:0003677">
    <property type="term" value="F:DNA binding"/>
    <property type="evidence" value="ECO:0007669"/>
    <property type="project" value="UniProtKB-KW"/>
</dbReference>
<proteinExistence type="inferred from homology"/>
<organism evidence="6 7">
    <name type="scientific">Rhizobium herbae</name>
    <dbReference type="NCBI Taxonomy" id="508661"/>
    <lineage>
        <taxon>Bacteria</taxon>
        <taxon>Pseudomonadati</taxon>
        <taxon>Pseudomonadota</taxon>
        <taxon>Alphaproteobacteria</taxon>
        <taxon>Hyphomicrobiales</taxon>
        <taxon>Rhizobiaceae</taxon>
        <taxon>Rhizobium/Agrobacterium group</taxon>
        <taxon>Rhizobium</taxon>
    </lineage>
</organism>